<evidence type="ECO:0000313" key="1">
    <source>
        <dbReference type="EMBL" id="KRY40686.1"/>
    </source>
</evidence>
<reference evidence="1 2" key="1">
    <citation type="submission" date="2015-01" db="EMBL/GenBank/DDBJ databases">
        <title>Evolution of Trichinella species and genotypes.</title>
        <authorList>
            <person name="Korhonen P.K."/>
            <person name="Edoardo P."/>
            <person name="Giuseppe L.R."/>
            <person name="Gasser R.B."/>
        </authorList>
    </citation>
    <scope>NUCLEOTIDE SEQUENCE [LARGE SCALE GENOMIC DNA]</scope>
    <source>
        <strain evidence="1">ISS3</strain>
    </source>
</reference>
<keyword evidence="2" id="KW-1185">Reference proteome</keyword>
<comment type="caution">
    <text evidence="1">The sequence shown here is derived from an EMBL/GenBank/DDBJ whole genome shotgun (WGS) entry which is preliminary data.</text>
</comment>
<protein>
    <submittedName>
        <fullName evidence="1">Uncharacterized protein</fullName>
    </submittedName>
</protein>
<accession>A0A0V1BV87</accession>
<sequence length="86" mass="10006">MKFYCKKFLLLLRHRHVANLEHSLHFLRVYVISGQWLVWSFATSLERSVGRLPNRLDVMGAVGEDAREWLLEIHETQGLTNLASEA</sequence>
<name>A0A0V1BV87_TRISP</name>
<evidence type="ECO:0000313" key="2">
    <source>
        <dbReference type="Proteomes" id="UP000054776"/>
    </source>
</evidence>
<dbReference type="Proteomes" id="UP000054776">
    <property type="component" value="Unassembled WGS sequence"/>
</dbReference>
<dbReference type="AlphaFoldDB" id="A0A0V1BV87"/>
<dbReference type="EMBL" id="JYDH01000011">
    <property type="protein sequence ID" value="KRY40686.1"/>
    <property type="molecule type" value="Genomic_DNA"/>
</dbReference>
<gene>
    <name evidence="1" type="ORF">T01_10288</name>
</gene>
<dbReference type="InParanoid" id="A0A0V1BV87"/>
<organism evidence="1 2">
    <name type="scientific">Trichinella spiralis</name>
    <name type="common">Trichina worm</name>
    <dbReference type="NCBI Taxonomy" id="6334"/>
    <lineage>
        <taxon>Eukaryota</taxon>
        <taxon>Metazoa</taxon>
        <taxon>Ecdysozoa</taxon>
        <taxon>Nematoda</taxon>
        <taxon>Enoplea</taxon>
        <taxon>Dorylaimia</taxon>
        <taxon>Trichinellida</taxon>
        <taxon>Trichinellidae</taxon>
        <taxon>Trichinella</taxon>
    </lineage>
</organism>
<proteinExistence type="predicted"/>